<evidence type="ECO:0000313" key="2">
    <source>
        <dbReference type="Proteomes" id="UP000229081"/>
    </source>
</evidence>
<protein>
    <recommendedName>
        <fullName evidence="3">Response regulatory domain-containing protein</fullName>
    </recommendedName>
</protein>
<dbReference type="Proteomes" id="UP000229081">
    <property type="component" value="Chromosome"/>
</dbReference>
<dbReference type="AlphaFoldDB" id="A0A2K8MDR3"/>
<evidence type="ECO:0000313" key="1">
    <source>
        <dbReference type="EMBL" id="ATY32035.1"/>
    </source>
</evidence>
<accession>A0A2K8MDR3</accession>
<sequence length="132" mass="14079">MPASRSPGLIVRAPVPGTDPLVVVIVREAAIRSTLVARLAMSGANMCTAQQFDERHPASARGVAAMLITDREAIDAHPGGVAALLRDPQWSRIIVLTRDVPAQSEDPRLLYVDAGEAAAAMTCLLAGWRRED</sequence>
<organism evidence="1 2">
    <name type="scientific">Sphingomonas psychrotolerans</name>
    <dbReference type="NCBI Taxonomy" id="1327635"/>
    <lineage>
        <taxon>Bacteria</taxon>
        <taxon>Pseudomonadati</taxon>
        <taxon>Pseudomonadota</taxon>
        <taxon>Alphaproteobacteria</taxon>
        <taxon>Sphingomonadales</taxon>
        <taxon>Sphingomonadaceae</taxon>
        <taxon>Sphingomonas</taxon>
    </lineage>
</organism>
<keyword evidence="2" id="KW-1185">Reference proteome</keyword>
<proteinExistence type="predicted"/>
<dbReference type="EMBL" id="CP024923">
    <property type="protein sequence ID" value="ATY32035.1"/>
    <property type="molecule type" value="Genomic_DNA"/>
</dbReference>
<evidence type="ECO:0008006" key="3">
    <source>
        <dbReference type="Google" id="ProtNLM"/>
    </source>
</evidence>
<gene>
    <name evidence="1" type="ORF">CVN68_08655</name>
</gene>
<name>A0A2K8MDR3_9SPHN</name>
<dbReference type="KEGG" id="sphc:CVN68_08655"/>
<reference evidence="1 2" key="1">
    <citation type="submission" date="2017-11" db="EMBL/GenBank/DDBJ databases">
        <title>Complete genome sequence of Sphingomonas sp. Strain Cra20, a psychrotolerant potential plant growth promoting rhizobacteria.</title>
        <authorList>
            <person name="Luo Y."/>
        </authorList>
    </citation>
    <scope>NUCLEOTIDE SEQUENCE [LARGE SCALE GENOMIC DNA]</scope>
    <source>
        <strain evidence="1 2">Cra20</strain>
    </source>
</reference>